<dbReference type="RefSeq" id="WP_152338555.1">
    <property type="nucleotide sequence ID" value="NZ_FO082820.1"/>
</dbReference>
<organism evidence="1 2">
    <name type="scientific">Pseudorhizobium banfieldiae</name>
    <dbReference type="NCBI Taxonomy" id="1125847"/>
    <lineage>
        <taxon>Bacteria</taxon>
        <taxon>Pseudomonadati</taxon>
        <taxon>Pseudomonadota</taxon>
        <taxon>Alphaproteobacteria</taxon>
        <taxon>Hyphomicrobiales</taxon>
        <taxon>Rhizobiaceae</taxon>
        <taxon>Rhizobium/Agrobacterium group</taxon>
        <taxon>Pseudorhizobium</taxon>
    </lineage>
</organism>
<dbReference type="KEGG" id="rht:NT26_0329"/>
<evidence type="ECO:0000313" key="2">
    <source>
        <dbReference type="Proteomes" id="UP000010792"/>
    </source>
</evidence>
<gene>
    <name evidence="1" type="ORF">NT26_0329</name>
</gene>
<dbReference type="STRING" id="1125847.NT26_0329"/>
<dbReference type="AlphaFoldDB" id="L0NAJ9"/>
<dbReference type="EMBL" id="FO082820">
    <property type="protein sequence ID" value="CCF18053.1"/>
    <property type="molecule type" value="Genomic_DNA"/>
</dbReference>
<name>L0NAJ9_9HYPH</name>
<sequence length="373" mass="40402">MRNHEAGPMNVIVYFRQNGGTAAKDYPVTTHWAEDENGIPAPLFSAFDTGQADTFPPEILSQIEAVNPWLAARRGVVAATFTEIEIGSPRRPAYGAARKAAIHERAVLLVTTSEAVAGQEFSPASQDGVEVITLPAPKLADQLRETASGRTPVVFYLRAGPQGPEADTLLAKQRDGIQKANISDNVLAEFMEQETVGSTERPQLAKALELCRQHKALLFIGTTDAIGDGEEFQPDFTYVSYEVGYRKAYEWPDLIALSACPFPVALHFGKQWVHGNIPLYLANSSGSDFVAASVTSRGSTFLGGELTETTLGNKRLGPVPAGQARLVEAYDVYFEGDFLIEYRIDARLADGTSLTGRAFVKGIPASRWLLVGP</sequence>
<dbReference type="OrthoDB" id="8420946at2"/>
<protein>
    <submittedName>
        <fullName evidence="1">Uncharacterized protein</fullName>
    </submittedName>
</protein>
<keyword evidence="2" id="KW-1185">Reference proteome</keyword>
<reference evidence="1 2" key="1">
    <citation type="journal article" date="2013" name="Genome Biol. Evol.">
        <title>Life in an arsenic-containing gold mine: genome and physiology of the autotrophic arsenite-oxidizing bacterium rhizobium sp. NT-26.</title>
        <authorList>
            <person name="Andres J."/>
            <person name="Arsene-Ploetze F."/>
            <person name="Barbe V."/>
            <person name="Brochier-Armanet C."/>
            <person name="Cleiss-Arnold J."/>
            <person name="Coppee J.Y."/>
            <person name="Dillies M.A."/>
            <person name="Geist"/>
            <person name="L"/>
            <person name="Joublin A."/>
            <person name="Koechler S."/>
            <person name="Lassalle F."/>
            <person name="Marchal M."/>
            <person name="Medigue C."/>
            <person name="Muller D."/>
            <person name="Nesme X."/>
            <person name="Plewniak F."/>
            <person name="Proux C."/>
            <person name="Ramirez-Bahena M.H."/>
            <person name="Schenowitz C."/>
            <person name="Sismeiro O."/>
            <person name="Vallenet D."/>
            <person name="Santini J.M."/>
            <person name="Bertin P.N."/>
        </authorList>
    </citation>
    <scope>NUCLEOTIDE SEQUENCE [LARGE SCALE GENOMIC DNA]</scope>
    <source>
        <strain evidence="1 2">NT-26</strain>
    </source>
</reference>
<evidence type="ECO:0000313" key="1">
    <source>
        <dbReference type="EMBL" id="CCF18053.1"/>
    </source>
</evidence>
<proteinExistence type="predicted"/>
<accession>L0NAJ9</accession>
<dbReference type="Proteomes" id="UP000010792">
    <property type="component" value="Chromosome"/>
</dbReference>